<feature type="transmembrane region" description="Helical" evidence="1">
    <location>
        <begin position="12"/>
        <end position="33"/>
    </location>
</feature>
<accession>X1L9V2</accession>
<keyword evidence="1" id="KW-0812">Transmembrane</keyword>
<evidence type="ECO:0000313" key="2">
    <source>
        <dbReference type="EMBL" id="GAI15853.1"/>
    </source>
</evidence>
<keyword evidence="1" id="KW-1133">Transmembrane helix</keyword>
<dbReference type="EMBL" id="BARV01010753">
    <property type="protein sequence ID" value="GAI15853.1"/>
    <property type="molecule type" value="Genomic_DNA"/>
</dbReference>
<name>X1L9V2_9ZZZZ</name>
<evidence type="ECO:0000256" key="1">
    <source>
        <dbReference type="SAM" id="Phobius"/>
    </source>
</evidence>
<gene>
    <name evidence="2" type="ORF">S06H3_20695</name>
</gene>
<organism evidence="2">
    <name type="scientific">marine sediment metagenome</name>
    <dbReference type="NCBI Taxonomy" id="412755"/>
    <lineage>
        <taxon>unclassified sequences</taxon>
        <taxon>metagenomes</taxon>
        <taxon>ecological metagenomes</taxon>
    </lineage>
</organism>
<reference evidence="2" key="1">
    <citation type="journal article" date="2014" name="Front. Microbiol.">
        <title>High frequency of phylogenetically diverse reductive dehalogenase-homologous genes in deep subseafloor sedimentary metagenomes.</title>
        <authorList>
            <person name="Kawai M."/>
            <person name="Futagami T."/>
            <person name="Toyoda A."/>
            <person name="Takaki Y."/>
            <person name="Nishi S."/>
            <person name="Hori S."/>
            <person name="Arai W."/>
            <person name="Tsubouchi T."/>
            <person name="Morono Y."/>
            <person name="Uchiyama I."/>
            <person name="Ito T."/>
            <person name="Fujiyama A."/>
            <person name="Inagaki F."/>
            <person name="Takami H."/>
        </authorList>
    </citation>
    <scope>NUCLEOTIDE SEQUENCE</scope>
    <source>
        <strain evidence="2">Expedition CK06-06</strain>
    </source>
</reference>
<dbReference type="AlphaFoldDB" id="X1L9V2"/>
<comment type="caution">
    <text evidence="2">The sequence shown here is derived from an EMBL/GenBank/DDBJ whole genome shotgun (WGS) entry which is preliminary data.</text>
</comment>
<sequence>MTLLKKQSGFALPLVILIVVVLVTVGTVGYYSYKTSQELEEIGKGLEVVKPKPTIDETADWNIYNNYIF</sequence>
<keyword evidence="1" id="KW-0472">Membrane</keyword>
<proteinExistence type="predicted"/>
<protein>
    <submittedName>
        <fullName evidence="2">Uncharacterized protein</fullName>
    </submittedName>
</protein>